<sequence length="45" mass="5125">MSRKRKHRDKAKTLARMSGTKVLVVLRVRLSALLAAALLVQMLMY</sequence>
<keyword evidence="1" id="KW-0812">Transmembrane</keyword>
<feature type="transmembrane region" description="Helical" evidence="1">
    <location>
        <begin position="21"/>
        <end position="44"/>
    </location>
</feature>
<dbReference type="AlphaFoldDB" id="A0A378YAX4"/>
<gene>
    <name evidence="2" type="ORF">NCTC1934_01108</name>
</gene>
<name>A0A378YAX4_9NOCA</name>
<reference evidence="2 3" key="1">
    <citation type="submission" date="2018-06" db="EMBL/GenBank/DDBJ databases">
        <authorList>
            <consortium name="Pathogen Informatics"/>
            <person name="Doyle S."/>
        </authorList>
    </citation>
    <scope>NUCLEOTIDE SEQUENCE [LARGE SCALE GENOMIC DNA]</scope>
    <source>
        <strain evidence="2 3">NCTC1934</strain>
    </source>
</reference>
<protein>
    <submittedName>
        <fullName evidence="2">Uncharacterized protein</fullName>
    </submittedName>
</protein>
<keyword evidence="1" id="KW-0472">Membrane</keyword>
<evidence type="ECO:0000256" key="1">
    <source>
        <dbReference type="SAM" id="Phobius"/>
    </source>
</evidence>
<keyword evidence="3" id="KW-1185">Reference proteome</keyword>
<accession>A0A378YAX4</accession>
<evidence type="ECO:0000313" key="2">
    <source>
        <dbReference type="EMBL" id="SUA73661.1"/>
    </source>
</evidence>
<dbReference type="Proteomes" id="UP000255467">
    <property type="component" value="Unassembled WGS sequence"/>
</dbReference>
<evidence type="ECO:0000313" key="3">
    <source>
        <dbReference type="Proteomes" id="UP000255467"/>
    </source>
</evidence>
<dbReference type="EMBL" id="UGRY01000002">
    <property type="protein sequence ID" value="SUA73661.1"/>
    <property type="molecule type" value="Genomic_DNA"/>
</dbReference>
<proteinExistence type="predicted"/>
<keyword evidence="1" id="KW-1133">Transmembrane helix</keyword>
<organism evidence="2 3">
    <name type="scientific">Nocardia otitidiscaviarum</name>
    <dbReference type="NCBI Taxonomy" id="1823"/>
    <lineage>
        <taxon>Bacteria</taxon>
        <taxon>Bacillati</taxon>
        <taxon>Actinomycetota</taxon>
        <taxon>Actinomycetes</taxon>
        <taxon>Mycobacteriales</taxon>
        <taxon>Nocardiaceae</taxon>
        <taxon>Nocardia</taxon>
    </lineage>
</organism>